<dbReference type="NCBIfam" id="NF005814">
    <property type="entry name" value="PRK07680.1"/>
    <property type="match status" value="1"/>
</dbReference>
<dbReference type="Gene3D" id="1.10.3730.10">
    <property type="entry name" value="ProC C-terminal domain-like"/>
    <property type="match status" value="1"/>
</dbReference>
<evidence type="ECO:0000313" key="5">
    <source>
        <dbReference type="EMBL" id="KAB8127449.1"/>
    </source>
</evidence>
<dbReference type="PANTHER" id="PTHR11645:SF51">
    <property type="entry name" value="COME OPERON PROTEIN 4"/>
    <property type="match status" value="1"/>
</dbReference>
<feature type="binding site" evidence="2">
    <location>
        <begin position="6"/>
        <end position="11"/>
    </location>
    <ligand>
        <name>NADP(+)</name>
        <dbReference type="ChEBI" id="CHEBI:58349"/>
    </ligand>
</feature>
<protein>
    <submittedName>
        <fullName evidence="5">Late competence protein ComER</fullName>
    </submittedName>
</protein>
<proteinExistence type="inferred from homology"/>
<dbReference type="InterPro" id="IPR036291">
    <property type="entry name" value="NAD(P)-bd_dom_sf"/>
</dbReference>
<sequence>MKWGIIGTGNMGQVLTHAFIQSQLLNQNDLYVTNRTIDKAYLLKETYPNIHVEENVSDLIAAVDTIFICAKPGQIIPLLHEIKNSLSEVQLLVSITSALSIADIESIVDCQVARMIPSITNQSLAGVTLLTFSSKINLPRKESFIKKVKSFSEPVEIEENIVRIASDIVSCGPAFFAHLAQQFIHAASNSTDISNEKATILMEKMFEGFGTLLADNHFSLEELIDKVCVTGGITGVGIASLEEHGKDLFPYLIKETHHKFYEEKQHIREELSRNI</sequence>
<dbReference type="InterPro" id="IPR028939">
    <property type="entry name" value="P5C_Rdtase_cat_N"/>
</dbReference>
<dbReference type="InterPro" id="IPR000304">
    <property type="entry name" value="Pyrroline-COOH_reductase"/>
</dbReference>
<dbReference type="PROSITE" id="PS00521">
    <property type="entry name" value="P5CR"/>
    <property type="match status" value="1"/>
</dbReference>
<dbReference type="SUPFAM" id="SSF51735">
    <property type="entry name" value="NAD(P)-binding Rossmann-fold domains"/>
    <property type="match status" value="1"/>
</dbReference>
<dbReference type="InterPro" id="IPR008927">
    <property type="entry name" value="6-PGluconate_DH-like_C_sf"/>
</dbReference>
<dbReference type="GO" id="GO:0055129">
    <property type="term" value="P:L-proline biosynthetic process"/>
    <property type="evidence" value="ECO:0007669"/>
    <property type="project" value="TreeGrafter"/>
</dbReference>
<keyword evidence="6" id="KW-1185">Reference proteome</keyword>
<dbReference type="SUPFAM" id="SSF48179">
    <property type="entry name" value="6-phosphogluconate dehydrogenase C-terminal domain-like"/>
    <property type="match status" value="1"/>
</dbReference>
<dbReference type="OrthoDB" id="9805754at2"/>
<organism evidence="5 6">
    <name type="scientific">Gracilibacillus oryzae</name>
    <dbReference type="NCBI Taxonomy" id="1672701"/>
    <lineage>
        <taxon>Bacteria</taxon>
        <taxon>Bacillati</taxon>
        <taxon>Bacillota</taxon>
        <taxon>Bacilli</taxon>
        <taxon>Bacillales</taxon>
        <taxon>Bacillaceae</taxon>
        <taxon>Gracilibacillus</taxon>
    </lineage>
</organism>
<dbReference type="Proteomes" id="UP000480246">
    <property type="component" value="Unassembled WGS sequence"/>
</dbReference>
<reference evidence="5 6" key="1">
    <citation type="submission" date="2019-10" db="EMBL/GenBank/DDBJ databases">
        <title>Gracilibacillus sp. nov. isolated from rice seeds.</title>
        <authorList>
            <person name="He S."/>
        </authorList>
    </citation>
    <scope>NUCLEOTIDE SEQUENCE [LARGE SCALE GENOMIC DNA]</scope>
    <source>
        <strain evidence="5 6">TD8</strain>
    </source>
</reference>
<evidence type="ECO:0000259" key="3">
    <source>
        <dbReference type="Pfam" id="PF03807"/>
    </source>
</evidence>
<feature type="domain" description="Pyrroline-5-carboxylate reductase catalytic N-terminal" evidence="3">
    <location>
        <begin position="3"/>
        <end position="96"/>
    </location>
</feature>
<dbReference type="PANTHER" id="PTHR11645">
    <property type="entry name" value="PYRROLINE-5-CARBOXYLATE REDUCTASE"/>
    <property type="match status" value="1"/>
</dbReference>
<dbReference type="GO" id="GO:0004735">
    <property type="term" value="F:pyrroline-5-carboxylate reductase activity"/>
    <property type="evidence" value="ECO:0007669"/>
    <property type="project" value="InterPro"/>
</dbReference>
<dbReference type="InterPro" id="IPR029036">
    <property type="entry name" value="P5CR_dimer"/>
</dbReference>
<evidence type="ECO:0000256" key="2">
    <source>
        <dbReference type="PIRSR" id="PIRSR000193-1"/>
    </source>
</evidence>
<gene>
    <name evidence="5" type="ORF">F9U64_17535</name>
</gene>
<dbReference type="AlphaFoldDB" id="A0A7C8L1R4"/>
<keyword evidence="2" id="KW-0521">NADP</keyword>
<dbReference type="Pfam" id="PF14748">
    <property type="entry name" value="P5CR_dimer"/>
    <property type="match status" value="1"/>
</dbReference>
<comment type="caution">
    <text evidence="5">The sequence shown here is derived from an EMBL/GenBank/DDBJ whole genome shotgun (WGS) entry which is preliminary data.</text>
</comment>
<dbReference type="EMBL" id="WEID01000091">
    <property type="protein sequence ID" value="KAB8127449.1"/>
    <property type="molecule type" value="Genomic_DNA"/>
</dbReference>
<dbReference type="Gene3D" id="3.40.50.720">
    <property type="entry name" value="NAD(P)-binding Rossmann-like Domain"/>
    <property type="match status" value="1"/>
</dbReference>
<evidence type="ECO:0000313" key="6">
    <source>
        <dbReference type="Proteomes" id="UP000480246"/>
    </source>
</evidence>
<dbReference type="InterPro" id="IPR053790">
    <property type="entry name" value="P5CR-like_CS"/>
</dbReference>
<evidence type="ECO:0000256" key="1">
    <source>
        <dbReference type="ARBA" id="ARBA00005525"/>
    </source>
</evidence>
<dbReference type="Pfam" id="PF03807">
    <property type="entry name" value="F420_oxidored"/>
    <property type="match status" value="1"/>
</dbReference>
<feature type="domain" description="Pyrroline-5-carboxylate reductase dimerisation" evidence="4">
    <location>
        <begin position="159"/>
        <end position="245"/>
    </location>
</feature>
<dbReference type="PIRSF" id="PIRSF000193">
    <property type="entry name" value="Pyrrol-5-carb_rd"/>
    <property type="match status" value="1"/>
</dbReference>
<evidence type="ECO:0000259" key="4">
    <source>
        <dbReference type="Pfam" id="PF14748"/>
    </source>
</evidence>
<comment type="similarity">
    <text evidence="1">Belongs to the pyrroline-5-carboxylate reductase family.</text>
</comment>
<dbReference type="RefSeq" id="WP_153406191.1">
    <property type="nucleotide sequence ID" value="NZ_ML762442.1"/>
</dbReference>
<name>A0A7C8L1R4_9BACI</name>
<accession>A0A7C8L1R4</accession>